<dbReference type="PANTHER" id="PTHR41286:SF1">
    <property type="entry name" value="HNH NUCLEASE YAJD-RELATED"/>
    <property type="match status" value="1"/>
</dbReference>
<evidence type="ECO:0000256" key="4">
    <source>
        <dbReference type="ARBA" id="ARBA00040194"/>
    </source>
</evidence>
<dbReference type="Proteomes" id="UP001335737">
    <property type="component" value="Unassembled WGS sequence"/>
</dbReference>
<sequence>MPYKTKEQQKKFYKSKDWEATRLIVLERDNYECQECKRQGKVYTDKHDPDKHKRLDVDHIKDLEDYPELALELDNLEVLCVKCHNRKHNRFMFQKKKNKWADEWW</sequence>
<evidence type="ECO:0000313" key="6">
    <source>
        <dbReference type="EMBL" id="MEC5422383.1"/>
    </source>
</evidence>
<dbReference type="SMART" id="SM00507">
    <property type="entry name" value="HNHc"/>
    <property type="match status" value="1"/>
</dbReference>
<keyword evidence="7" id="KW-1185">Reference proteome</keyword>
<comment type="caution">
    <text evidence="6">The sequence shown here is derived from an EMBL/GenBank/DDBJ whole genome shotgun (WGS) entry which is preliminary data.</text>
</comment>
<feature type="domain" description="HNH nuclease" evidence="5">
    <location>
        <begin position="20"/>
        <end position="85"/>
    </location>
</feature>
<evidence type="ECO:0000259" key="5">
    <source>
        <dbReference type="SMART" id="SM00507"/>
    </source>
</evidence>
<comment type="similarity">
    <text evidence="3">Belongs to the HNH nuclease family.</text>
</comment>
<reference evidence="6 7" key="1">
    <citation type="journal article" date="2024" name="Int. J. Syst. Evol. Microbiol.">
        <title>Virgibacillus tibetensis sp. nov., isolated from salt lake on the Tibetan Plateau of China.</title>
        <authorList>
            <person name="Phurbu D."/>
            <person name="Liu Z.-X."/>
            <person name="Wang R."/>
            <person name="Zheng Y.-Y."/>
            <person name="Liu H.-C."/>
            <person name="Zhou Y.-G."/>
            <person name="Yu Y.-J."/>
            <person name="Li A.-H."/>
        </authorList>
    </citation>
    <scope>NUCLEOTIDE SEQUENCE [LARGE SCALE GENOMIC DNA]</scope>
    <source>
        <strain evidence="6 7">C22-A2</strain>
    </source>
</reference>
<keyword evidence="1" id="KW-0540">Nuclease</keyword>
<dbReference type="PANTHER" id="PTHR41286">
    <property type="entry name" value="HNH NUCLEASE YAJD-RELATED"/>
    <property type="match status" value="1"/>
</dbReference>
<keyword evidence="2" id="KW-0378">Hydrolase</keyword>
<evidence type="ECO:0000256" key="1">
    <source>
        <dbReference type="ARBA" id="ARBA00022722"/>
    </source>
</evidence>
<protein>
    <recommendedName>
        <fullName evidence="4">Putative HNH nuclease YajD</fullName>
    </recommendedName>
</protein>
<name>A0ABU6KAM6_9BACI</name>
<proteinExistence type="inferred from homology"/>
<evidence type="ECO:0000256" key="3">
    <source>
        <dbReference type="ARBA" id="ARBA00038412"/>
    </source>
</evidence>
<dbReference type="EMBL" id="JARZFX010000001">
    <property type="protein sequence ID" value="MEC5422383.1"/>
    <property type="molecule type" value="Genomic_DNA"/>
</dbReference>
<dbReference type="GO" id="GO:0004519">
    <property type="term" value="F:endonuclease activity"/>
    <property type="evidence" value="ECO:0007669"/>
    <property type="project" value="UniProtKB-KW"/>
</dbReference>
<keyword evidence="6" id="KW-0255">Endonuclease</keyword>
<accession>A0ABU6KAM6</accession>
<organism evidence="6 7">
    <name type="scientific">Virgibacillus tibetensis</name>
    <dbReference type="NCBI Taxonomy" id="3042313"/>
    <lineage>
        <taxon>Bacteria</taxon>
        <taxon>Bacillati</taxon>
        <taxon>Bacillota</taxon>
        <taxon>Bacilli</taxon>
        <taxon>Bacillales</taxon>
        <taxon>Bacillaceae</taxon>
        <taxon>Virgibacillus</taxon>
    </lineage>
</organism>
<dbReference type="CDD" id="cd00085">
    <property type="entry name" value="HNHc"/>
    <property type="match status" value="1"/>
</dbReference>
<dbReference type="Pfam" id="PF01844">
    <property type="entry name" value="HNH"/>
    <property type="match status" value="1"/>
</dbReference>
<dbReference type="Gene3D" id="1.10.30.50">
    <property type="match status" value="1"/>
</dbReference>
<dbReference type="InterPro" id="IPR003615">
    <property type="entry name" value="HNH_nuc"/>
</dbReference>
<evidence type="ECO:0000313" key="7">
    <source>
        <dbReference type="Proteomes" id="UP001335737"/>
    </source>
</evidence>
<dbReference type="InterPro" id="IPR002711">
    <property type="entry name" value="HNH"/>
</dbReference>
<dbReference type="RefSeq" id="WP_327605950.1">
    <property type="nucleotide sequence ID" value="NZ_JARZFX010000001.1"/>
</dbReference>
<gene>
    <name evidence="6" type="ORF">QGM71_02615</name>
</gene>
<evidence type="ECO:0000256" key="2">
    <source>
        <dbReference type="ARBA" id="ARBA00022801"/>
    </source>
</evidence>